<proteinExistence type="predicted"/>
<accession>A0A6C0LBS2</accession>
<reference evidence="2" key="1">
    <citation type="journal article" date="2020" name="Nature">
        <title>Giant virus diversity and host interactions through global metagenomics.</title>
        <authorList>
            <person name="Schulz F."/>
            <person name="Roux S."/>
            <person name="Paez-Espino D."/>
            <person name="Jungbluth S."/>
            <person name="Walsh D.A."/>
            <person name="Denef V.J."/>
            <person name="McMahon K.D."/>
            <person name="Konstantinidis K.T."/>
            <person name="Eloe-Fadrosh E.A."/>
            <person name="Kyrpides N.C."/>
            <person name="Woyke T."/>
        </authorList>
    </citation>
    <scope>NUCLEOTIDE SEQUENCE</scope>
    <source>
        <strain evidence="2">GVMAG-M-3300027763-16</strain>
    </source>
</reference>
<evidence type="ECO:0000256" key="1">
    <source>
        <dbReference type="SAM" id="MobiDB-lite"/>
    </source>
</evidence>
<sequence length="703" mass="81443">MNASSKNSILQDIIKKNKGTFKYELRDWIPIKRLSWKELSSNPNAIELLEAKIKIEKSLTKAAYNKLNNNKKIDWVALSSNPGAIKLLKENPNDIDWDALSSNPNAIEMLKANRKDINWSVLSSNRNPKAIDMLDNPDNIDWSSLSGNPNAIELLKKNFKKIDWRALSGNPNAIELLTSNQNKIDWEILSSNPNAIELLKANQDKIVWHFLSTNPNAIKLFILNLKKVDWWFLSRNPNPHVIALLQTHQDDIDWKEFSKNPLIFTKNKDIKAKNNVCERILTPKQVGPICWFMAAFVAMFYSQRSRKILLDTSKGWNKKKELFTILKHILDDKYLKTESRESEDYRKFSDDTFSKVLSLLYKENNKLFPYNPKTISGGFNPEYYIGRLYKLLNVDYRMYDYNVADNVFAYSFLNEDFNNEIVYKVVKKNINTYFYRNANFKYIEENITPPPILMVIVRNDNKNTNFYKDLFPNNIINEGATKETLKSLNEQIFYKGVEYNLDSVLLANWNINKKNGHAIAGISCKKEKYVYNGWTRTSMDPVMINKELARKIPCELMKYDWNIKYNGDFCLNPAKCIPEALQHQLKDHDLCFNFSKGKRILVYVRKDAKPDTSMMTEHNISKNIPAPVNIPPKPHKSPKLPKSPKKCPEGKILNPTTGRCILIKNIKSTFKNLPKLPKSPKKCPEGKVLNPKTGRCILIKNKK</sequence>
<dbReference type="AlphaFoldDB" id="A0A6C0LBS2"/>
<name>A0A6C0LBS2_9ZZZZ</name>
<evidence type="ECO:0000313" key="2">
    <source>
        <dbReference type="EMBL" id="QHU27138.1"/>
    </source>
</evidence>
<dbReference type="EMBL" id="MN740451">
    <property type="protein sequence ID" value="QHU27138.1"/>
    <property type="molecule type" value="Genomic_DNA"/>
</dbReference>
<organism evidence="2">
    <name type="scientific">viral metagenome</name>
    <dbReference type="NCBI Taxonomy" id="1070528"/>
    <lineage>
        <taxon>unclassified sequences</taxon>
        <taxon>metagenomes</taxon>
        <taxon>organismal metagenomes</taxon>
    </lineage>
</organism>
<feature type="compositionally biased region" description="Basic residues" evidence="1">
    <location>
        <begin position="633"/>
        <end position="645"/>
    </location>
</feature>
<feature type="region of interest" description="Disordered" evidence="1">
    <location>
        <begin position="622"/>
        <end position="648"/>
    </location>
</feature>
<protein>
    <submittedName>
        <fullName evidence="2">Uncharacterized protein</fullName>
    </submittedName>
</protein>